<accession>A0A251UYE9</accession>
<dbReference type="Proteomes" id="UP000215914">
    <property type="component" value="Chromosome 4"/>
</dbReference>
<dbReference type="SMART" id="SM01179">
    <property type="entry name" value="DUF862"/>
    <property type="match status" value="1"/>
</dbReference>
<evidence type="ECO:0000256" key="2">
    <source>
        <dbReference type="ARBA" id="ARBA00022670"/>
    </source>
</evidence>
<gene>
    <name evidence="7" type="ORF">HannXRQ_Chr04g0110741</name>
    <name evidence="6" type="ORF">HanXRQr2_Chr04g0169171</name>
</gene>
<dbReference type="PANTHER" id="PTHR12378:SF82">
    <property type="entry name" value="PPPDE PUTATIVE PEPTIDASE DOMAIN-CONTAINING PROTEIN-RELATED"/>
    <property type="match status" value="1"/>
</dbReference>
<dbReference type="Gene3D" id="3.90.1720.30">
    <property type="entry name" value="PPPDE domains"/>
    <property type="match status" value="1"/>
</dbReference>
<reference evidence="6 8" key="1">
    <citation type="journal article" date="2017" name="Nature">
        <title>The sunflower genome provides insights into oil metabolism, flowering and Asterid evolution.</title>
        <authorList>
            <person name="Badouin H."/>
            <person name="Gouzy J."/>
            <person name="Grassa C.J."/>
            <person name="Murat F."/>
            <person name="Staton S.E."/>
            <person name="Cottret L."/>
            <person name="Lelandais-Briere C."/>
            <person name="Owens G.L."/>
            <person name="Carrere S."/>
            <person name="Mayjonade B."/>
            <person name="Legrand L."/>
            <person name="Gill N."/>
            <person name="Kane N.C."/>
            <person name="Bowers J.E."/>
            <person name="Hubner S."/>
            <person name="Bellec A."/>
            <person name="Berard A."/>
            <person name="Berges H."/>
            <person name="Blanchet N."/>
            <person name="Boniface M.C."/>
            <person name="Brunel D."/>
            <person name="Catrice O."/>
            <person name="Chaidir N."/>
            <person name="Claudel C."/>
            <person name="Donnadieu C."/>
            <person name="Faraut T."/>
            <person name="Fievet G."/>
            <person name="Helmstetter N."/>
            <person name="King M."/>
            <person name="Knapp S.J."/>
            <person name="Lai Z."/>
            <person name="Le Paslier M.C."/>
            <person name="Lippi Y."/>
            <person name="Lorenzon L."/>
            <person name="Mandel J.R."/>
            <person name="Marage G."/>
            <person name="Marchand G."/>
            <person name="Marquand E."/>
            <person name="Bret-Mestries E."/>
            <person name="Morien E."/>
            <person name="Nambeesan S."/>
            <person name="Nguyen T."/>
            <person name="Pegot-Espagnet P."/>
            <person name="Pouilly N."/>
            <person name="Raftis F."/>
            <person name="Sallet E."/>
            <person name="Schiex T."/>
            <person name="Thomas J."/>
            <person name="Vandecasteele C."/>
            <person name="Vares D."/>
            <person name="Vear F."/>
            <person name="Vautrin S."/>
            <person name="Crespi M."/>
            <person name="Mangin B."/>
            <person name="Burke J.M."/>
            <person name="Salse J."/>
            <person name="Munos S."/>
            <person name="Vincourt P."/>
            <person name="Rieseberg L.H."/>
            <person name="Langlade N.B."/>
        </authorList>
    </citation>
    <scope>NUCLEOTIDE SEQUENCE [LARGE SCALE GENOMIC DNA]</scope>
    <source>
        <strain evidence="8">cv. SF193</strain>
        <tissue evidence="6">Leaves</tissue>
    </source>
</reference>
<proteinExistence type="inferred from homology"/>
<dbReference type="PANTHER" id="PTHR12378">
    <property type="entry name" value="DESUMOYLATING ISOPEPTIDASE"/>
    <property type="match status" value="1"/>
</dbReference>
<dbReference type="AlphaFoldDB" id="A0A251UYE9"/>
<dbReference type="STRING" id="4232.A0A251UYE9"/>
<keyword evidence="3" id="KW-0378">Hydrolase</keyword>
<name>A0A251UYE9_HELAN</name>
<evidence type="ECO:0000313" key="6">
    <source>
        <dbReference type="EMBL" id="KAF5810419.1"/>
    </source>
</evidence>
<dbReference type="PROSITE" id="PS51858">
    <property type="entry name" value="PPPDE"/>
    <property type="match status" value="1"/>
</dbReference>
<comment type="similarity">
    <text evidence="1">Belongs to the DeSI family.</text>
</comment>
<evidence type="ECO:0000259" key="5">
    <source>
        <dbReference type="PROSITE" id="PS51858"/>
    </source>
</evidence>
<feature type="domain" description="PPPDE" evidence="5">
    <location>
        <begin position="6"/>
        <end position="146"/>
    </location>
</feature>
<protein>
    <submittedName>
        <fullName evidence="6 7">PPPDE putative peptidase domain-containing protein</fullName>
    </submittedName>
</protein>
<feature type="region of interest" description="Disordered" evidence="4">
    <location>
        <begin position="168"/>
        <end position="190"/>
    </location>
</feature>
<keyword evidence="8" id="KW-1185">Reference proteome</keyword>
<dbReference type="Gramene" id="mRNA:HanXRQr2_Chr04g0169171">
    <property type="protein sequence ID" value="mRNA:HanXRQr2_Chr04g0169171"/>
    <property type="gene ID" value="HanXRQr2_Chr04g0169171"/>
</dbReference>
<dbReference type="InterPro" id="IPR008580">
    <property type="entry name" value="PPPDE_dom"/>
</dbReference>
<dbReference type="InterPro" id="IPR042266">
    <property type="entry name" value="PPPDE_sf"/>
</dbReference>
<evidence type="ECO:0000313" key="7">
    <source>
        <dbReference type="EMBL" id="OTG28390.1"/>
    </source>
</evidence>
<dbReference type="GO" id="GO:0006508">
    <property type="term" value="P:proteolysis"/>
    <property type="evidence" value="ECO:0007669"/>
    <property type="project" value="UniProtKB-KW"/>
</dbReference>
<reference evidence="6" key="3">
    <citation type="submission" date="2020-06" db="EMBL/GenBank/DDBJ databases">
        <title>Helianthus annuus Genome sequencing and assembly Release 2.</title>
        <authorList>
            <person name="Gouzy J."/>
            <person name="Langlade N."/>
            <person name="Munos S."/>
        </authorList>
    </citation>
    <scope>NUCLEOTIDE SEQUENCE</scope>
    <source>
        <tissue evidence="6">Leaves</tissue>
    </source>
</reference>
<dbReference type="EMBL" id="CM007893">
    <property type="protein sequence ID" value="OTG28390.1"/>
    <property type="molecule type" value="Genomic_DNA"/>
</dbReference>
<dbReference type="GO" id="GO:0008233">
    <property type="term" value="F:peptidase activity"/>
    <property type="evidence" value="ECO:0007669"/>
    <property type="project" value="UniProtKB-KW"/>
</dbReference>
<dbReference type="EMBL" id="MNCJ02000319">
    <property type="protein sequence ID" value="KAF5810419.1"/>
    <property type="molecule type" value="Genomic_DNA"/>
</dbReference>
<dbReference type="GO" id="GO:0006611">
    <property type="term" value="P:protein export from nucleus"/>
    <property type="evidence" value="ECO:0000318"/>
    <property type="project" value="GO_Central"/>
</dbReference>
<sequence length="236" mass="25840">MAQEGQKVSLHVYDLSQGLARQISSSFRGKPIEGVWHTGVVVYGNEYYFGGGVQLTPVGTAPYGTPLEVIDLGVTKVQKDEFESYLKKISPRYTQETYNIMKHNCNHFSNEVVQFLVGTTIPEYILNLPNEVANSPLAPFMMPLINNLEGTLREGGVPQVLQFLAPTGSSCSKGQPPESKTLQPVVDPQGNTRSVVQEEIAKEFAAIRAEGTIGPSEAATLAIKNVMQRYDFSNTT</sequence>
<evidence type="ECO:0000256" key="3">
    <source>
        <dbReference type="ARBA" id="ARBA00022801"/>
    </source>
</evidence>
<evidence type="ECO:0000256" key="4">
    <source>
        <dbReference type="SAM" id="MobiDB-lite"/>
    </source>
</evidence>
<keyword evidence="2" id="KW-0645">Protease</keyword>
<evidence type="ECO:0000256" key="1">
    <source>
        <dbReference type="ARBA" id="ARBA00008140"/>
    </source>
</evidence>
<organism evidence="7 8">
    <name type="scientific">Helianthus annuus</name>
    <name type="common">Common sunflower</name>
    <dbReference type="NCBI Taxonomy" id="4232"/>
    <lineage>
        <taxon>Eukaryota</taxon>
        <taxon>Viridiplantae</taxon>
        <taxon>Streptophyta</taxon>
        <taxon>Embryophyta</taxon>
        <taxon>Tracheophyta</taxon>
        <taxon>Spermatophyta</taxon>
        <taxon>Magnoliopsida</taxon>
        <taxon>eudicotyledons</taxon>
        <taxon>Gunneridae</taxon>
        <taxon>Pentapetalae</taxon>
        <taxon>asterids</taxon>
        <taxon>campanulids</taxon>
        <taxon>Asterales</taxon>
        <taxon>Asteraceae</taxon>
        <taxon>Asteroideae</taxon>
        <taxon>Heliantheae alliance</taxon>
        <taxon>Heliantheae</taxon>
        <taxon>Helianthus</taxon>
    </lineage>
</organism>
<dbReference type="GO" id="GO:0032434">
    <property type="term" value="P:regulation of proteasomal ubiquitin-dependent protein catabolic process"/>
    <property type="evidence" value="ECO:0000318"/>
    <property type="project" value="GO_Central"/>
</dbReference>
<dbReference type="Pfam" id="PF05903">
    <property type="entry name" value="Peptidase_C97"/>
    <property type="match status" value="1"/>
</dbReference>
<evidence type="ECO:0000313" key="8">
    <source>
        <dbReference type="Proteomes" id="UP000215914"/>
    </source>
</evidence>
<dbReference type="OrthoDB" id="21221at2759"/>
<dbReference type="InParanoid" id="A0A251UYE9"/>
<reference evidence="7" key="2">
    <citation type="submission" date="2017-02" db="EMBL/GenBank/DDBJ databases">
        <title>Sunflower complete genome.</title>
        <authorList>
            <person name="Langlade N."/>
            <person name="Munos S."/>
        </authorList>
    </citation>
    <scope>NUCLEOTIDE SEQUENCE [LARGE SCALE GENOMIC DNA]</scope>
    <source>
        <tissue evidence="7">Leaves</tissue>
    </source>
</reference>
<feature type="compositionally biased region" description="Polar residues" evidence="4">
    <location>
        <begin position="168"/>
        <end position="182"/>
    </location>
</feature>